<accession>A0A9P7S0B2</accession>
<dbReference type="KEGG" id="more:E1B28_009399"/>
<dbReference type="EMBL" id="CM032185">
    <property type="protein sequence ID" value="KAG7093114.1"/>
    <property type="molecule type" value="Genomic_DNA"/>
</dbReference>
<dbReference type="AlphaFoldDB" id="A0A9P7S0B2"/>
<keyword evidence="2" id="KW-1185">Reference proteome</keyword>
<reference evidence="1" key="1">
    <citation type="journal article" date="2021" name="Genome Biol. Evol.">
        <title>The assembled and annotated genome of the fairy-ring fungus Marasmius oreades.</title>
        <authorList>
            <person name="Hiltunen M."/>
            <person name="Ament-Velasquez S.L."/>
            <person name="Johannesson H."/>
        </authorList>
    </citation>
    <scope>NUCLEOTIDE SEQUENCE</scope>
    <source>
        <strain evidence="1">03SP1</strain>
    </source>
</reference>
<dbReference type="GeneID" id="66078475"/>
<proteinExistence type="predicted"/>
<comment type="caution">
    <text evidence="1">The sequence shown here is derived from an EMBL/GenBank/DDBJ whole genome shotgun (WGS) entry which is preliminary data.</text>
</comment>
<feature type="non-terminal residue" evidence="1">
    <location>
        <position position="54"/>
    </location>
</feature>
<evidence type="ECO:0000313" key="2">
    <source>
        <dbReference type="Proteomes" id="UP001049176"/>
    </source>
</evidence>
<gene>
    <name evidence="1" type="ORF">E1B28_009399</name>
</gene>
<sequence>MVKRRLNVQDMARKAIWVLMLKNTAPCWAKFMTAMERPRSGIRSVSEGEVDDGK</sequence>
<protein>
    <submittedName>
        <fullName evidence="1">Uncharacterized protein</fullName>
    </submittedName>
</protein>
<name>A0A9P7S0B2_9AGAR</name>
<dbReference type="Proteomes" id="UP001049176">
    <property type="component" value="Chromosome 5"/>
</dbReference>
<dbReference type="RefSeq" id="XP_043009584.1">
    <property type="nucleotide sequence ID" value="XM_043154293.1"/>
</dbReference>
<organism evidence="1 2">
    <name type="scientific">Marasmius oreades</name>
    <name type="common">fairy-ring Marasmius</name>
    <dbReference type="NCBI Taxonomy" id="181124"/>
    <lineage>
        <taxon>Eukaryota</taxon>
        <taxon>Fungi</taxon>
        <taxon>Dikarya</taxon>
        <taxon>Basidiomycota</taxon>
        <taxon>Agaricomycotina</taxon>
        <taxon>Agaricomycetes</taxon>
        <taxon>Agaricomycetidae</taxon>
        <taxon>Agaricales</taxon>
        <taxon>Marasmiineae</taxon>
        <taxon>Marasmiaceae</taxon>
        <taxon>Marasmius</taxon>
    </lineage>
</organism>
<evidence type="ECO:0000313" key="1">
    <source>
        <dbReference type="EMBL" id="KAG7093114.1"/>
    </source>
</evidence>